<evidence type="ECO:0000256" key="7">
    <source>
        <dbReference type="PROSITE-ProRule" id="PRU00529"/>
    </source>
</evidence>
<dbReference type="InterPro" id="IPR053943">
    <property type="entry name" value="RlmKL-like_Mtase_CS"/>
</dbReference>
<proteinExistence type="inferred from homology"/>
<dbReference type="SMART" id="SM00981">
    <property type="entry name" value="THUMP"/>
    <property type="match status" value="1"/>
</dbReference>
<evidence type="ECO:0000256" key="3">
    <source>
        <dbReference type="ARBA" id="ARBA00022490"/>
    </source>
</evidence>
<keyword evidence="5" id="KW-0808">Transferase</keyword>
<evidence type="ECO:0000256" key="1">
    <source>
        <dbReference type="ARBA" id="ARBA00004496"/>
    </source>
</evidence>
<dbReference type="InterPro" id="IPR004114">
    <property type="entry name" value="THUMP_dom"/>
</dbReference>
<feature type="compositionally biased region" description="Low complexity" evidence="8">
    <location>
        <begin position="367"/>
        <end position="387"/>
    </location>
</feature>
<feature type="compositionally biased region" description="Basic and acidic residues" evidence="8">
    <location>
        <begin position="15"/>
        <end position="38"/>
    </location>
</feature>
<gene>
    <name evidence="10" type="ORF">RIMI_LOCUS9262125</name>
</gene>
<name>A0ABN9LHB7_9NEOB</name>
<keyword evidence="7" id="KW-0694">RNA-binding</keyword>
<dbReference type="InterPro" id="IPR000241">
    <property type="entry name" value="RlmKL-like_Mtase"/>
</dbReference>
<accession>A0ABN9LHB7</accession>
<dbReference type="SUPFAM" id="SSF143437">
    <property type="entry name" value="THUMP domain-like"/>
    <property type="match status" value="1"/>
</dbReference>
<dbReference type="PROSITE" id="PS01261">
    <property type="entry name" value="UPF0020"/>
    <property type="match status" value="1"/>
</dbReference>
<dbReference type="SUPFAM" id="SSF53335">
    <property type="entry name" value="S-adenosyl-L-methionine-dependent methyltransferases"/>
    <property type="match status" value="1"/>
</dbReference>
<keyword evidence="11" id="KW-1185">Reference proteome</keyword>
<dbReference type="PANTHER" id="PTHR14911:SF13">
    <property type="entry name" value="TRNA (GUANINE(6)-N2)-METHYLTRANSFERASE THUMP3"/>
    <property type="match status" value="1"/>
</dbReference>
<comment type="caution">
    <text evidence="10">The sequence shown here is derived from an EMBL/GenBank/DDBJ whole genome shotgun (WGS) entry which is preliminary data.</text>
</comment>
<dbReference type="Pfam" id="PF01170">
    <property type="entry name" value="UPF0020"/>
    <property type="match status" value="1"/>
</dbReference>
<reference evidence="10" key="1">
    <citation type="submission" date="2023-07" db="EMBL/GenBank/DDBJ databases">
        <authorList>
            <person name="Stuckert A."/>
        </authorList>
    </citation>
    <scope>NUCLEOTIDE SEQUENCE</scope>
</reference>
<feature type="compositionally biased region" description="Low complexity" evidence="8">
    <location>
        <begin position="347"/>
        <end position="356"/>
    </location>
</feature>
<keyword evidence="4" id="KW-0489">Methyltransferase</keyword>
<dbReference type="Gene3D" id="3.30.2130.30">
    <property type="match status" value="2"/>
</dbReference>
<evidence type="ECO:0000313" key="11">
    <source>
        <dbReference type="Proteomes" id="UP001176940"/>
    </source>
</evidence>
<evidence type="ECO:0000256" key="5">
    <source>
        <dbReference type="ARBA" id="ARBA00022679"/>
    </source>
</evidence>
<feature type="domain" description="THUMP" evidence="9">
    <location>
        <begin position="389"/>
        <end position="498"/>
    </location>
</feature>
<dbReference type="PROSITE" id="PS51165">
    <property type="entry name" value="THUMP"/>
    <property type="match status" value="1"/>
</dbReference>
<comment type="similarity">
    <text evidence="2">Belongs to the methyltransferase superfamily.</text>
</comment>
<sequence length="724" mass="76442">MTEHKSQTDQIAANAERHYQHKPPDRESDGGHDTGDCIPGVDRRIIDVSCPPPSAHAGSSAESVSEFVVCAAIMSEVEVVAEILTEVTLDDPAASDAASSAISLVTVGATVPTGFEFTAAAEVEEKLGRPCRISKDRGKIYFDIGLDALAQVHRLRSVDNLFVVVQEFTDFPFKDAKEAALQDFQELAAKLSWEKALKTWELNNNLKKKKKRKKTGGCSKERKTTAASGAEESEGGGAAEEQPTAASGAEKSTGGGAEQEQPAVASGAEGSAGGATAEEQPAKALDAEGSAGGGTAEEQSAMAVGSVAGGTEEEQPAMASGAEGSAGGGTAEEQSAMAEGSAGGGTAEEQSAMAEGSAGGGAEEEQPAVALGAEGSAVGGAAEEQSAPPAGQEKCKTPQSQAEDSAEFSTPCFNVLHENDTSDDAESNDSSPDVSNILKFRVTCNRAGDKHSFTSNEAARDFGGAVQEHFLWKADMTNFDVEVLLNISYNEMLVGIALTEESLHRRNITHFGPTTLRSTLAYGMLRLCDLEPSDVVIDPMCGTGAIPIEGVSEWPGCFFIAGDNNTNAVNRTSSNIGSLLRRQHSADSAPQGLQIDPIHWDISRLPLRSGSVDVIITDMPFGKRIGSKKRNWDLYPACLREMSRVCRAGTGRAVLLTHDRKCFIKALAKAGHLWRKMHTVWVNIGGLHAGVYLLKRTVLDFFDSSSQRLEENKPLSPSSPAKEE</sequence>
<keyword evidence="6" id="KW-0819">tRNA processing</keyword>
<feature type="region of interest" description="Disordered" evidence="8">
    <location>
        <begin position="208"/>
        <end position="407"/>
    </location>
</feature>
<feature type="region of interest" description="Disordered" evidence="8">
    <location>
        <begin position="1"/>
        <end position="38"/>
    </location>
</feature>
<dbReference type="Proteomes" id="UP001176940">
    <property type="component" value="Unassembled WGS sequence"/>
</dbReference>
<feature type="compositionally biased region" description="Polar residues" evidence="8">
    <location>
        <begin position="397"/>
        <end position="407"/>
    </location>
</feature>
<organism evidence="10 11">
    <name type="scientific">Ranitomeya imitator</name>
    <name type="common">mimic poison frog</name>
    <dbReference type="NCBI Taxonomy" id="111125"/>
    <lineage>
        <taxon>Eukaryota</taxon>
        <taxon>Metazoa</taxon>
        <taxon>Chordata</taxon>
        <taxon>Craniata</taxon>
        <taxon>Vertebrata</taxon>
        <taxon>Euteleostomi</taxon>
        <taxon>Amphibia</taxon>
        <taxon>Batrachia</taxon>
        <taxon>Anura</taxon>
        <taxon>Neobatrachia</taxon>
        <taxon>Hyloidea</taxon>
        <taxon>Dendrobatidae</taxon>
        <taxon>Dendrobatinae</taxon>
        <taxon>Ranitomeya</taxon>
    </lineage>
</organism>
<dbReference type="Gene3D" id="3.40.50.150">
    <property type="entry name" value="Vaccinia Virus protein VP39"/>
    <property type="match status" value="1"/>
</dbReference>
<evidence type="ECO:0000313" key="10">
    <source>
        <dbReference type="EMBL" id="CAJ0941468.1"/>
    </source>
</evidence>
<protein>
    <recommendedName>
        <fullName evidence="9">THUMP domain-containing protein</fullName>
    </recommendedName>
</protein>
<feature type="compositionally biased region" description="Low complexity" evidence="8">
    <location>
        <begin position="331"/>
        <end position="340"/>
    </location>
</feature>
<evidence type="ECO:0000256" key="8">
    <source>
        <dbReference type="SAM" id="MobiDB-lite"/>
    </source>
</evidence>
<dbReference type="EMBL" id="CAUEEQ010019054">
    <property type="protein sequence ID" value="CAJ0941468.1"/>
    <property type="molecule type" value="Genomic_DNA"/>
</dbReference>
<evidence type="ECO:0000256" key="6">
    <source>
        <dbReference type="ARBA" id="ARBA00022694"/>
    </source>
</evidence>
<feature type="compositionally biased region" description="Low complexity" evidence="8">
    <location>
        <begin position="263"/>
        <end position="279"/>
    </location>
</feature>
<dbReference type="Pfam" id="PF02926">
    <property type="entry name" value="THUMP"/>
    <property type="match status" value="1"/>
</dbReference>
<keyword evidence="3" id="KW-0963">Cytoplasm</keyword>
<evidence type="ECO:0000256" key="2">
    <source>
        <dbReference type="ARBA" id="ARBA00008361"/>
    </source>
</evidence>
<dbReference type="PANTHER" id="PTHR14911">
    <property type="entry name" value="THUMP DOMAIN-CONTAINING"/>
    <property type="match status" value="1"/>
</dbReference>
<comment type="subcellular location">
    <subcellularLocation>
        <location evidence="1">Cytoplasm</location>
    </subcellularLocation>
</comment>
<evidence type="ECO:0000256" key="4">
    <source>
        <dbReference type="ARBA" id="ARBA00022603"/>
    </source>
</evidence>
<dbReference type="CDD" id="cd11715">
    <property type="entry name" value="THUMP_AdoMetMT"/>
    <property type="match status" value="1"/>
</dbReference>
<dbReference type="InterPro" id="IPR029063">
    <property type="entry name" value="SAM-dependent_MTases_sf"/>
</dbReference>
<evidence type="ECO:0000259" key="9">
    <source>
        <dbReference type="PROSITE" id="PS51165"/>
    </source>
</evidence>